<dbReference type="EMBL" id="MPTC01000008">
    <property type="protein sequence ID" value="OMD41134.1"/>
    <property type="molecule type" value="Genomic_DNA"/>
</dbReference>
<evidence type="ECO:0000313" key="2">
    <source>
        <dbReference type="EMBL" id="OMD41134.1"/>
    </source>
</evidence>
<evidence type="ECO:0000259" key="1">
    <source>
        <dbReference type="Pfam" id="PF04471"/>
    </source>
</evidence>
<evidence type="ECO:0000313" key="3">
    <source>
        <dbReference type="Proteomes" id="UP000187439"/>
    </source>
</evidence>
<dbReference type="InterPro" id="IPR007560">
    <property type="entry name" value="Restrct_endonuc_IV_Mrr"/>
</dbReference>
<dbReference type="Proteomes" id="UP000187439">
    <property type="component" value="Unassembled WGS sequence"/>
</dbReference>
<dbReference type="OrthoDB" id="9803736at2"/>
<dbReference type="Pfam" id="PF04471">
    <property type="entry name" value="Mrr_cat"/>
    <property type="match status" value="1"/>
</dbReference>
<gene>
    <name evidence="2" type="ORF">BSK52_11935</name>
</gene>
<feature type="domain" description="Restriction endonuclease type IV Mrr" evidence="1">
    <location>
        <begin position="66"/>
        <end position="173"/>
    </location>
</feature>
<dbReference type="AlphaFoldDB" id="A0A1R0Y1A1"/>
<dbReference type="SUPFAM" id="SSF52980">
    <property type="entry name" value="Restriction endonuclease-like"/>
    <property type="match status" value="1"/>
</dbReference>
<dbReference type="InterPro" id="IPR011335">
    <property type="entry name" value="Restrct_endonuc-II-like"/>
</dbReference>
<dbReference type="PANTHER" id="PTHR30015:SF7">
    <property type="entry name" value="TYPE IV METHYL-DIRECTED RESTRICTION ENZYME ECOKMRR"/>
    <property type="match status" value="1"/>
</dbReference>
<proteinExistence type="predicted"/>
<dbReference type="GO" id="GO:0003677">
    <property type="term" value="F:DNA binding"/>
    <property type="evidence" value="ECO:0007669"/>
    <property type="project" value="InterPro"/>
</dbReference>
<organism evidence="2 3">
    <name type="scientific">Paenibacillus odorifer</name>
    <dbReference type="NCBI Taxonomy" id="189426"/>
    <lineage>
        <taxon>Bacteria</taxon>
        <taxon>Bacillati</taxon>
        <taxon>Bacillota</taxon>
        <taxon>Bacilli</taxon>
        <taxon>Bacillales</taxon>
        <taxon>Paenibacillaceae</taxon>
        <taxon>Paenibacillus</taxon>
    </lineage>
</organism>
<sequence>MTMLFSLLFIAMAFLLYLYFGQKKLLESYRMNALDAFSSHEDMKETIRIGLFNRFKRDLEQDKEEDPLLFEHFVADIMKSVRGGTTLVTRSSGDFGIDIVEHTDEGLYLGQVKCYNDFNPVGFDPIAIIHSQMIKQDAVGGYVVTTGKFTHNAYTYAEGLGIELINGNQLVELWLRHLETKSESITGLSPVSQI</sequence>
<dbReference type="GO" id="GO:0015666">
    <property type="term" value="F:restriction endodeoxyribonuclease activity"/>
    <property type="evidence" value="ECO:0007669"/>
    <property type="project" value="TreeGrafter"/>
</dbReference>
<dbReference type="InterPro" id="IPR011856">
    <property type="entry name" value="tRNA_endonuc-like_dom_sf"/>
</dbReference>
<dbReference type="RefSeq" id="WP_076119293.1">
    <property type="nucleotide sequence ID" value="NZ_MPTC01000008.1"/>
</dbReference>
<dbReference type="InterPro" id="IPR052906">
    <property type="entry name" value="Type_IV_Methyl-Rstrct_Enzyme"/>
</dbReference>
<accession>A0A1R0Y1A1</accession>
<name>A0A1R0Y1A1_9BACL</name>
<protein>
    <recommendedName>
        <fullName evidence="1">Restriction endonuclease type IV Mrr domain-containing protein</fullName>
    </recommendedName>
</protein>
<comment type="caution">
    <text evidence="2">The sequence shown here is derived from an EMBL/GenBank/DDBJ whole genome shotgun (WGS) entry which is preliminary data.</text>
</comment>
<dbReference type="PANTHER" id="PTHR30015">
    <property type="entry name" value="MRR RESTRICTION SYSTEM PROTEIN"/>
    <property type="match status" value="1"/>
</dbReference>
<dbReference type="GO" id="GO:0009307">
    <property type="term" value="P:DNA restriction-modification system"/>
    <property type="evidence" value="ECO:0007669"/>
    <property type="project" value="InterPro"/>
</dbReference>
<reference evidence="2 3" key="1">
    <citation type="submission" date="2016-10" db="EMBL/GenBank/DDBJ databases">
        <title>Paenibacillus species isolates.</title>
        <authorList>
            <person name="Beno S.M."/>
        </authorList>
    </citation>
    <scope>NUCLEOTIDE SEQUENCE [LARGE SCALE GENOMIC DNA]</scope>
    <source>
        <strain evidence="2 3">FSL H7-0710</strain>
    </source>
</reference>
<dbReference type="Gene3D" id="3.40.1350.10">
    <property type="match status" value="1"/>
</dbReference>